<proteinExistence type="predicted"/>
<organism evidence="1">
    <name type="scientific">marine sediment metagenome</name>
    <dbReference type="NCBI Taxonomy" id="412755"/>
    <lineage>
        <taxon>unclassified sequences</taxon>
        <taxon>metagenomes</taxon>
        <taxon>ecological metagenomes</taxon>
    </lineage>
</organism>
<dbReference type="EMBL" id="LAZR01008347">
    <property type="protein sequence ID" value="KKM79351.1"/>
    <property type="molecule type" value="Genomic_DNA"/>
</dbReference>
<evidence type="ECO:0000313" key="1">
    <source>
        <dbReference type="EMBL" id="KKM79351.1"/>
    </source>
</evidence>
<dbReference type="AlphaFoldDB" id="A0A0F9KX56"/>
<sequence>DVEPDNMSNDLGREPMAFLADYLCLHRHRLRRDQ</sequence>
<gene>
    <name evidence="1" type="ORF">LCGC14_1350850</name>
</gene>
<reference evidence="1" key="1">
    <citation type="journal article" date="2015" name="Nature">
        <title>Complex archaea that bridge the gap between prokaryotes and eukaryotes.</title>
        <authorList>
            <person name="Spang A."/>
            <person name="Saw J.H."/>
            <person name="Jorgensen S.L."/>
            <person name="Zaremba-Niedzwiedzka K."/>
            <person name="Martijn J."/>
            <person name="Lind A.E."/>
            <person name="van Eijk R."/>
            <person name="Schleper C."/>
            <person name="Guy L."/>
            <person name="Ettema T.J."/>
        </authorList>
    </citation>
    <scope>NUCLEOTIDE SEQUENCE</scope>
</reference>
<protein>
    <submittedName>
        <fullName evidence="1">Uncharacterized protein</fullName>
    </submittedName>
</protein>
<comment type="caution">
    <text evidence="1">The sequence shown here is derived from an EMBL/GenBank/DDBJ whole genome shotgun (WGS) entry which is preliminary data.</text>
</comment>
<name>A0A0F9KX56_9ZZZZ</name>
<feature type="non-terminal residue" evidence="1">
    <location>
        <position position="1"/>
    </location>
</feature>
<accession>A0A0F9KX56</accession>